<dbReference type="NCBIfam" id="TIGR00023">
    <property type="entry name" value="glycerol-3-phosphate 1-O-acyltransferase PlsY"/>
    <property type="match status" value="1"/>
</dbReference>
<keyword evidence="8 10" id="KW-0594">Phospholipid biosynthesis</keyword>
<feature type="transmembrane region" description="Helical" evidence="10">
    <location>
        <begin position="161"/>
        <end position="177"/>
    </location>
</feature>
<dbReference type="SMART" id="SM01207">
    <property type="entry name" value="G3P_acyltransf"/>
    <property type="match status" value="1"/>
</dbReference>
<feature type="transmembrane region" description="Helical" evidence="10">
    <location>
        <begin position="53"/>
        <end position="76"/>
    </location>
</feature>
<feature type="transmembrane region" description="Helical" evidence="10">
    <location>
        <begin position="108"/>
        <end position="130"/>
    </location>
</feature>
<keyword evidence="2 10" id="KW-0444">Lipid biosynthesis</keyword>
<evidence type="ECO:0000256" key="4">
    <source>
        <dbReference type="ARBA" id="ARBA00022692"/>
    </source>
</evidence>
<evidence type="ECO:0000256" key="1">
    <source>
        <dbReference type="ARBA" id="ARBA00022475"/>
    </source>
</evidence>
<comment type="pathway">
    <text evidence="10">Lipid metabolism; phospholipid metabolism.</text>
</comment>
<accession>A0ABN6DVI6</accession>
<keyword evidence="4 10" id="KW-0812">Transmembrane</keyword>
<evidence type="ECO:0000256" key="3">
    <source>
        <dbReference type="ARBA" id="ARBA00022679"/>
    </source>
</evidence>
<keyword evidence="7 10" id="KW-0472">Membrane</keyword>
<proteinExistence type="inferred from homology"/>
<dbReference type="EC" id="2.3.1.275" evidence="10"/>
<dbReference type="Pfam" id="PF02660">
    <property type="entry name" value="G3P_acyltransf"/>
    <property type="match status" value="1"/>
</dbReference>
<feature type="transmembrane region" description="Helical" evidence="10">
    <location>
        <begin position="83"/>
        <end position="102"/>
    </location>
</feature>
<dbReference type="HAMAP" id="MF_01043">
    <property type="entry name" value="PlsY"/>
    <property type="match status" value="1"/>
</dbReference>
<gene>
    <name evidence="10 11" type="primary">plsY</name>
    <name evidence="11" type="ORF">DESUT3_06030</name>
</gene>
<evidence type="ECO:0000256" key="5">
    <source>
        <dbReference type="ARBA" id="ARBA00022989"/>
    </source>
</evidence>
<evidence type="ECO:0000313" key="11">
    <source>
        <dbReference type="EMBL" id="BCR03534.1"/>
    </source>
</evidence>
<protein>
    <recommendedName>
        <fullName evidence="10">Glycerol-3-phosphate acyltransferase</fullName>
    </recommendedName>
    <alternativeName>
        <fullName evidence="10">Acyl-PO4 G3P acyltransferase</fullName>
    </alternativeName>
    <alternativeName>
        <fullName evidence="10">Acyl-phosphate--glycerol-3-phosphate acyltransferase</fullName>
    </alternativeName>
    <alternativeName>
        <fullName evidence="10">G3P acyltransferase</fullName>
        <shortName evidence="10">GPAT</shortName>
        <ecNumber evidence="10">2.3.1.275</ecNumber>
    </alternativeName>
    <alternativeName>
        <fullName evidence="10">Lysophosphatidic acid synthase</fullName>
        <shortName evidence="10">LPA synthase</shortName>
    </alternativeName>
</protein>
<keyword evidence="1 10" id="KW-1003">Cell membrane</keyword>
<dbReference type="PANTHER" id="PTHR30309">
    <property type="entry name" value="INNER MEMBRANE PROTEIN YGIH"/>
    <property type="match status" value="1"/>
</dbReference>
<dbReference type="RefSeq" id="WP_221251004.1">
    <property type="nucleotide sequence ID" value="NZ_AP024355.1"/>
</dbReference>
<dbReference type="InterPro" id="IPR003811">
    <property type="entry name" value="G3P_acylTferase_PlsY"/>
</dbReference>
<comment type="catalytic activity">
    <reaction evidence="10">
        <text>an acyl phosphate + sn-glycerol 3-phosphate = a 1-acyl-sn-glycero-3-phosphate + phosphate</text>
        <dbReference type="Rhea" id="RHEA:34075"/>
        <dbReference type="ChEBI" id="CHEBI:43474"/>
        <dbReference type="ChEBI" id="CHEBI:57597"/>
        <dbReference type="ChEBI" id="CHEBI:57970"/>
        <dbReference type="ChEBI" id="CHEBI:59918"/>
        <dbReference type="EC" id="2.3.1.275"/>
    </reaction>
</comment>
<organism evidence="11 12">
    <name type="scientific">Desulfuromonas versatilis</name>
    <dbReference type="NCBI Taxonomy" id="2802975"/>
    <lineage>
        <taxon>Bacteria</taxon>
        <taxon>Pseudomonadati</taxon>
        <taxon>Thermodesulfobacteriota</taxon>
        <taxon>Desulfuromonadia</taxon>
        <taxon>Desulfuromonadales</taxon>
        <taxon>Desulfuromonadaceae</taxon>
        <taxon>Desulfuromonas</taxon>
    </lineage>
</organism>
<comment type="subcellular location">
    <subcellularLocation>
        <location evidence="10">Cell membrane</location>
        <topology evidence="10">Multi-pass membrane protein</topology>
    </subcellularLocation>
</comment>
<keyword evidence="5 10" id="KW-1133">Transmembrane helix</keyword>
<evidence type="ECO:0000256" key="2">
    <source>
        <dbReference type="ARBA" id="ARBA00022516"/>
    </source>
</evidence>
<reference evidence="11 12" key="1">
    <citation type="journal article" date="2016" name="C (Basel)">
        <title>Selective Growth of and Electricity Production by Marine Exoelectrogenic Bacteria in Self-Aggregated Hydrogel of Microbially Reduced Graphene Oxide.</title>
        <authorList>
            <person name="Yoshida N."/>
            <person name="Goto Y."/>
            <person name="Miyata Y."/>
        </authorList>
    </citation>
    <scope>NUCLEOTIDE SEQUENCE [LARGE SCALE GENOMIC DNA]</scope>
    <source>
        <strain evidence="11 12">NIT-T3</strain>
    </source>
</reference>
<evidence type="ECO:0000256" key="10">
    <source>
        <dbReference type="HAMAP-Rule" id="MF_01043"/>
    </source>
</evidence>
<dbReference type="GO" id="GO:0016746">
    <property type="term" value="F:acyltransferase activity"/>
    <property type="evidence" value="ECO:0007669"/>
    <property type="project" value="UniProtKB-KW"/>
</dbReference>
<evidence type="ECO:0000256" key="7">
    <source>
        <dbReference type="ARBA" id="ARBA00023136"/>
    </source>
</evidence>
<keyword evidence="3 10" id="KW-0808">Transferase</keyword>
<dbReference type="PANTHER" id="PTHR30309:SF0">
    <property type="entry name" value="GLYCEROL-3-PHOSPHATE ACYLTRANSFERASE-RELATED"/>
    <property type="match status" value="1"/>
</dbReference>
<name>A0ABN6DVI6_9BACT</name>
<comment type="similarity">
    <text evidence="10">Belongs to the PlsY family.</text>
</comment>
<evidence type="ECO:0000313" key="12">
    <source>
        <dbReference type="Proteomes" id="UP001319827"/>
    </source>
</evidence>
<dbReference type="EMBL" id="AP024355">
    <property type="protein sequence ID" value="BCR03534.1"/>
    <property type="molecule type" value="Genomic_DNA"/>
</dbReference>
<comment type="function">
    <text evidence="10">Catalyzes the transfer of an acyl group from acyl-phosphate (acyl-PO(4)) to glycerol-3-phosphate (G3P) to form lysophosphatidic acid (LPA). This enzyme utilizes acyl-phosphate as fatty acyl donor, but not acyl-CoA or acyl-ACP.</text>
</comment>
<reference evidence="11 12" key="2">
    <citation type="journal article" date="2021" name="Int. J. Syst. Evol. Microbiol.">
        <title>Isolation and Polyphasic Characterization of Desulfuromonas versatilis sp. Nov., an Electrogenic Bacteria Capable of Versatile Metabolism Isolated from a Graphene Oxide-Reducing Enrichment Culture.</title>
        <authorList>
            <person name="Xie L."/>
            <person name="Yoshida N."/>
            <person name="Ishii S."/>
            <person name="Meng L."/>
        </authorList>
    </citation>
    <scope>NUCLEOTIDE SEQUENCE [LARGE SCALE GENOMIC DNA]</scope>
    <source>
        <strain evidence="11 12">NIT-T3</strain>
    </source>
</reference>
<evidence type="ECO:0000256" key="8">
    <source>
        <dbReference type="ARBA" id="ARBA00023209"/>
    </source>
</evidence>
<comment type="subunit">
    <text evidence="10">Probably interacts with PlsX.</text>
</comment>
<keyword evidence="12" id="KW-1185">Reference proteome</keyword>
<evidence type="ECO:0000256" key="6">
    <source>
        <dbReference type="ARBA" id="ARBA00023098"/>
    </source>
</evidence>
<keyword evidence="9 10" id="KW-1208">Phospholipid metabolism</keyword>
<feature type="transmembrane region" description="Helical" evidence="10">
    <location>
        <begin position="137"/>
        <end position="155"/>
    </location>
</feature>
<sequence length="196" mass="20508">MLGLATALIAAYLIGAIPTGVLLTRLAGVGDVRQSGSGNIGATNVYRVAGRRLGILTLVGDALKGVIPVLYAAAVLRYPDLQLGLVALAAFLGHCYPVYLGFKGGKGVATALGIYLVLSPLAVLGAFALFAAILWQWRYVSLASICAAGAIPFLVLAVNRSLPLFLATMAISALVIFRHRANIERLKNGTESRFKA</sequence>
<keyword evidence="11" id="KW-0012">Acyltransferase</keyword>
<keyword evidence="6 10" id="KW-0443">Lipid metabolism</keyword>
<dbReference type="Proteomes" id="UP001319827">
    <property type="component" value="Chromosome"/>
</dbReference>
<evidence type="ECO:0000256" key="9">
    <source>
        <dbReference type="ARBA" id="ARBA00023264"/>
    </source>
</evidence>